<proteinExistence type="predicted"/>
<sequence>MKLPFPQKDGVSVLVDTYSDNDIPLAISQVEIIIRGSDVVIRTQDGAELTLVQAAQMSSMHENLFNLTFTDGTVVSSNELFQRADLIEPGPELSEIREKNVKVDPNDPIVAVVQSAPVNETTDFDSDDTTGILNGGGKGNSDERLSVADFLGNPPSVLDDTVSFVPSTTSGGSVQLPTNSPSESMPAPVFPTAPSEPTTPTDSGNGSGDDHGGGHNGDNDDNHGTGDNDGPTGLSFVEKANLYQVSSTRTTVKNDNGTESTVWHLGGGATAARTNPDLGVQYGEPAILDLRHEADQEKGFVIHADNGAFKYGQVNTENSPNNLDRRLGRIVTFDQLVGGESVAGKRIKDIADIPDGMTIIWKGSPEYADFVAKYGIELKDNEIFVNYKGNVDYNGNNINITWVDGEGKETKAKSEFTNQYSGDNPDTVINDSHAIVLPKTPNAREIYGGSGNDTIYASQFNNHIKYDGEGGTNRLIFGDDYPVTTQQGSNRLPGLTYDVANNKITDTGNGDVAEMHNFTEIVGTRGDDHFLIGDTAASYYFDGRDGNNIFDMQMTDPQSGAINGSSGNNRLYAGAGEDIYNLVNSSGNNTIVDSGKGDSNDSYNFESSTGENKIADSGGSDFYHFDKAINRVEIIDSAAGNDQYQFHEIKDNHVTINDLNDINDGTSLSGSDVYDFATLTSEKPDATDHIENSEVDIVDENGSDKYQFDRTKGGYVSIQDKGPISDKDAAQDEYHFSAAETKVDITDQDGADKYTFDHAKADADNTITVTDKGTADDAYYFNDVTSDSLAEGKDQNVSITDQGGKDEYHFDRVQSKVRLDDLGSGDNYFTFHDAKKSDITINSLNDGIYLGGNDIYDFATLKNNNESATDHIEDTTVAIADENGNDAYNFDRTKGGSVTIKDTGAGSADDRTLAADEYHFSAANTKVDIADKDGADKYDFSNTITSGKNSNTITINDTSDSNYSDDYNFDGTKVATDNDFVTEDGKANIVINDTDGTDHYHFNNINSKVIINDHGAGTDDYTFHEATNSSIVIHDYYDDHSKKLNLDNVYDFATHANNASEKPTDHITNSGVYIIDESGADQYYFERTDGGWVTIVDSAISNGFSTDRDQYYFNDSHTRVEITDGGGADTYNFDRVTLDSYNVIHINDQGGSNSGNDTYNFNNVKAVDAISGEPHIKISDDNGGDRYNFDNLGDANGPVTSVQINDSGNTEDTYNFHNAVNALVNITDNVGTYNDDVYNFAGNYASDTDHITNTTVNIQDGVGQDTYYFNRADQSNINITDYADWQDNYYFNDINNSTVTINDGGGRMGRTGADVFNFNRAQGGSVTITDQSYATRYNFMNVNTKVDITDQHGSDTYNFKNSITSASNTITIHDTNGTLSNDQDKTPVDRYDFSGTTSNGFASDDNYNITIIDKEKGQNFYNFTSAQTKVYIQEGGNRNDQYDFTQVHDSIVTIDDSSTYNDPGDLYNFGDGTFDNRIRNTVVNITDGGEADTYSFQYSDSGQADGERGAVTINDKGDALDDPAHPGNGSTHAFSVNDTYLFSNSHSQTVDITDARGSETYDFKDTTIDKVTITDNGDNLTKNGLWDIDSYDFTNSANKETIITDTTGVSNYKFSNTGFVNKDGENVTASSTVKIIDGDSSDVYTFDHSKGEVNIIDGGDNGSTDEQRILYDQNGHIRYTQTDADDYGQIYVPTMGDFHAQTPDDFNFRYSSAKVNIQDGVFADDNSGLPVDDGNSDGNYYFQYSSGETTITNKGGLDKYYLGGSTGKVTVHGGTGTDILYVGKGYLVYDGGTRTDGGRENDWISFQDVLETTDANGNPLDNKVDPNDRTEGIYVNLGANELGYADNNKHNILSHDEHGAVLADGADKGHVSNVENVIGTKFSDLIYGNDKDNYFLATQGNDEYYGGEGSDTYYVGAPDMGGRIEGMFMNPDGTPDDNSADYAQMAAWADRSNLTAGRDNVIIDLDHGYAKTLWKDAHNVQSEDKLHDFENAYGALLYKNSITGRWGTEGRLVGGYKEDTFYSVQNSSKDGISYIDGNDTRVTQAPKNGAQLTVDNLRYDYVTDHGDYIHGVYVKMDEGSSYSGTTIKGYDRNDPTVGTQGKDIFKSIGIISGTKEDDVFEGSAAGGHSFDGVAGNDRFISHGGVKSIYTNGAVLDYSQLTAREYLDVLMRDDQSGYITRGGGTEKDELVNVKSIIGTAGDDLVHFTTNRGVPQSYFIGFDGGDGIDYMVKRQGAQGATGPQSYDIGGGFKNVEGFSFIDTYKDTLNVDLDAFFKDFTTGTADSDGHYHAKFFLNGDPNSSDSTADIFNAIDKAGGWDWHKTADDNHGNETWSAQKDGVDTGDTIEVTRGRQGDSHLQESHPSIS</sequence>
<dbReference type="Gene3D" id="2.150.10.10">
    <property type="entry name" value="Serralysin-like metalloprotease, C-terminal"/>
    <property type="match status" value="1"/>
</dbReference>
<evidence type="ECO:0000313" key="3">
    <source>
        <dbReference type="Proteomes" id="UP000189632"/>
    </source>
</evidence>
<accession>A0A1U9MK75</accession>
<gene>
    <name evidence="2" type="ORF">BBC0122_019580</name>
</gene>
<reference evidence="2 3" key="1">
    <citation type="submission" date="2016-11" db="EMBL/GenBank/DDBJ databases">
        <title>Comparative genomics of Bartonella apis.</title>
        <authorList>
            <person name="Engel P."/>
        </authorList>
    </citation>
    <scope>NUCLEOTIDE SEQUENCE [LARGE SCALE GENOMIC DNA]</scope>
    <source>
        <strain evidence="2 3">BBC0122</strain>
    </source>
</reference>
<dbReference type="KEGG" id="bapi:BBC0122_019580"/>
<evidence type="ECO:0000313" key="2">
    <source>
        <dbReference type="EMBL" id="AQT48051.1"/>
    </source>
</evidence>
<name>A0A1U9MK75_9HYPH</name>
<dbReference type="OrthoDB" id="7926438at2"/>
<dbReference type="RefSeq" id="WP_077993535.1">
    <property type="nucleotide sequence ID" value="NZ_CP015625.1"/>
</dbReference>
<keyword evidence="3" id="KW-1185">Reference proteome</keyword>
<feature type="region of interest" description="Disordered" evidence="1">
    <location>
        <begin position="115"/>
        <end position="235"/>
    </location>
</feature>
<dbReference type="InterPro" id="IPR011049">
    <property type="entry name" value="Serralysin-like_metalloprot_C"/>
</dbReference>
<evidence type="ECO:0000256" key="1">
    <source>
        <dbReference type="SAM" id="MobiDB-lite"/>
    </source>
</evidence>
<feature type="region of interest" description="Disordered" evidence="1">
    <location>
        <begin position="2321"/>
        <end position="2342"/>
    </location>
</feature>
<feature type="compositionally biased region" description="Basic and acidic residues" evidence="1">
    <location>
        <begin position="208"/>
        <end position="226"/>
    </location>
</feature>
<dbReference type="Proteomes" id="UP000189632">
    <property type="component" value="Chromosome"/>
</dbReference>
<organism evidence="2 3">
    <name type="scientific">Bartonella choladocola</name>
    <dbReference type="NCBI Taxonomy" id="2750995"/>
    <lineage>
        <taxon>Bacteria</taxon>
        <taxon>Pseudomonadati</taxon>
        <taxon>Pseudomonadota</taxon>
        <taxon>Alphaproteobacteria</taxon>
        <taxon>Hyphomicrobiales</taxon>
        <taxon>Bartonellaceae</taxon>
        <taxon>Bartonella</taxon>
    </lineage>
</organism>
<feature type="compositionally biased region" description="Polar residues" evidence="1">
    <location>
        <begin position="164"/>
        <end position="183"/>
    </location>
</feature>
<dbReference type="EMBL" id="CP015625">
    <property type="protein sequence ID" value="AQT48051.1"/>
    <property type="molecule type" value="Genomic_DNA"/>
</dbReference>
<protein>
    <submittedName>
        <fullName evidence="2">Uncharacterized protein</fullName>
    </submittedName>
</protein>